<evidence type="ECO:0000256" key="1">
    <source>
        <dbReference type="SAM" id="Coils"/>
    </source>
</evidence>
<reference evidence="2" key="1">
    <citation type="journal article" date="2020" name="mSystems">
        <title>Genome- and Community-Level Interaction Insights into Carbon Utilization and Element Cycling Functions of Hydrothermarchaeota in Hydrothermal Sediment.</title>
        <authorList>
            <person name="Zhou Z."/>
            <person name="Liu Y."/>
            <person name="Xu W."/>
            <person name="Pan J."/>
            <person name="Luo Z.H."/>
            <person name="Li M."/>
        </authorList>
    </citation>
    <scope>NUCLEOTIDE SEQUENCE [LARGE SCALE GENOMIC DNA]</scope>
    <source>
        <strain evidence="2">SpSt-966</strain>
    </source>
</reference>
<sequence length="74" mass="8937">MKRIEKEIDECEKRFAEISMKMESIKSEMVLHATDHLVLNELVSEKERLEKESDAIIEKLDYFEKEKRHIEEEV</sequence>
<accession>A0A7V3VSA8</accession>
<keyword evidence="1" id="KW-0175">Coiled coil</keyword>
<name>A0A7V3VSA8_9BACT</name>
<dbReference type="AlphaFoldDB" id="A0A7V3VSA8"/>
<evidence type="ECO:0000313" key="2">
    <source>
        <dbReference type="EMBL" id="HGE74912.1"/>
    </source>
</evidence>
<dbReference type="EMBL" id="DTPE01000092">
    <property type="protein sequence ID" value="HGE74912.1"/>
    <property type="molecule type" value="Genomic_DNA"/>
</dbReference>
<organism evidence="2">
    <name type="scientific">Mesoaciditoga lauensis</name>
    <dbReference type="NCBI Taxonomy" id="1495039"/>
    <lineage>
        <taxon>Bacteria</taxon>
        <taxon>Thermotogati</taxon>
        <taxon>Thermotogota</taxon>
        <taxon>Thermotogae</taxon>
        <taxon>Mesoaciditogales</taxon>
        <taxon>Mesoaciditogaceae</taxon>
        <taxon>Mesoaciditoga</taxon>
    </lineage>
</organism>
<gene>
    <name evidence="2" type="ORF">ENX73_02160</name>
</gene>
<protein>
    <submittedName>
        <fullName evidence="2">Uncharacterized protein</fullName>
    </submittedName>
</protein>
<feature type="coiled-coil region" evidence="1">
    <location>
        <begin position="1"/>
        <end position="66"/>
    </location>
</feature>
<comment type="caution">
    <text evidence="2">The sequence shown here is derived from an EMBL/GenBank/DDBJ whole genome shotgun (WGS) entry which is preliminary data.</text>
</comment>
<proteinExistence type="predicted"/>